<proteinExistence type="predicted"/>
<dbReference type="Proteomes" id="UP001066276">
    <property type="component" value="Chromosome 11"/>
</dbReference>
<evidence type="ECO:0000313" key="2">
    <source>
        <dbReference type="Proteomes" id="UP001066276"/>
    </source>
</evidence>
<name>A0AAV7L914_PLEWA</name>
<evidence type="ECO:0000313" key="1">
    <source>
        <dbReference type="EMBL" id="KAJ1087414.1"/>
    </source>
</evidence>
<keyword evidence="2" id="KW-1185">Reference proteome</keyword>
<accession>A0AAV7L914</accession>
<reference evidence="1" key="1">
    <citation type="journal article" date="2022" name="bioRxiv">
        <title>Sequencing and chromosome-scale assembly of the giantPleurodeles waltlgenome.</title>
        <authorList>
            <person name="Brown T."/>
            <person name="Elewa A."/>
            <person name="Iarovenko S."/>
            <person name="Subramanian E."/>
            <person name="Araus A.J."/>
            <person name="Petzold A."/>
            <person name="Susuki M."/>
            <person name="Suzuki K.-i.T."/>
            <person name="Hayashi T."/>
            <person name="Toyoda A."/>
            <person name="Oliveira C."/>
            <person name="Osipova E."/>
            <person name="Leigh N.D."/>
            <person name="Simon A."/>
            <person name="Yun M.H."/>
        </authorList>
    </citation>
    <scope>NUCLEOTIDE SEQUENCE</scope>
    <source>
        <strain evidence="1">20211129_DDA</strain>
        <tissue evidence="1">Liver</tissue>
    </source>
</reference>
<sequence length="81" mass="8987">MQAASRALGFWGMEPRNNMQLNCPPTVRATSYAYKRLLLGTASWALGFWGMESPNNVQPYCPPALRAASCAYTRSMLEPCL</sequence>
<dbReference type="EMBL" id="JANPWB010000015">
    <property type="protein sequence ID" value="KAJ1087414.1"/>
    <property type="molecule type" value="Genomic_DNA"/>
</dbReference>
<gene>
    <name evidence="1" type="ORF">NDU88_000586</name>
</gene>
<comment type="caution">
    <text evidence="1">The sequence shown here is derived from an EMBL/GenBank/DDBJ whole genome shotgun (WGS) entry which is preliminary data.</text>
</comment>
<dbReference type="AlphaFoldDB" id="A0AAV7L914"/>
<organism evidence="1 2">
    <name type="scientific">Pleurodeles waltl</name>
    <name type="common">Iberian ribbed newt</name>
    <dbReference type="NCBI Taxonomy" id="8319"/>
    <lineage>
        <taxon>Eukaryota</taxon>
        <taxon>Metazoa</taxon>
        <taxon>Chordata</taxon>
        <taxon>Craniata</taxon>
        <taxon>Vertebrata</taxon>
        <taxon>Euteleostomi</taxon>
        <taxon>Amphibia</taxon>
        <taxon>Batrachia</taxon>
        <taxon>Caudata</taxon>
        <taxon>Salamandroidea</taxon>
        <taxon>Salamandridae</taxon>
        <taxon>Pleurodelinae</taxon>
        <taxon>Pleurodeles</taxon>
    </lineage>
</organism>
<protein>
    <submittedName>
        <fullName evidence="1">Uncharacterized protein</fullName>
    </submittedName>
</protein>